<keyword evidence="1" id="KW-0812">Transmembrane</keyword>
<protein>
    <submittedName>
        <fullName evidence="2">Transcriptional regulator</fullName>
    </submittedName>
</protein>
<accession>A0A317KT12</accession>
<evidence type="ECO:0000313" key="3">
    <source>
        <dbReference type="Proteomes" id="UP000245624"/>
    </source>
</evidence>
<feature type="transmembrane region" description="Helical" evidence="1">
    <location>
        <begin position="117"/>
        <end position="138"/>
    </location>
</feature>
<dbReference type="Proteomes" id="UP000245624">
    <property type="component" value="Unassembled WGS sequence"/>
</dbReference>
<feature type="transmembrane region" description="Helical" evidence="1">
    <location>
        <begin position="144"/>
        <end position="164"/>
    </location>
</feature>
<sequence>MNLKVIEKINLLTNNKLIIWLNIWALVIFLGLVLVGIYAMGEFEIFPKEEKTLLFILYMVLRVLLFCCSFIVLLVLHELIHGLFFKVFKPESKVKFGFKNGMAYAASPGSIYPRIPFFIIIIMPFIIISALLSIISLFGIDSTFLYLLFACHTSGCVGDFYYCYLLTRKKGKIYIEDTEVGIDIYEETA</sequence>
<feature type="transmembrane region" description="Helical" evidence="1">
    <location>
        <begin position="53"/>
        <end position="76"/>
    </location>
</feature>
<keyword evidence="1" id="KW-0472">Membrane</keyword>
<proteinExistence type="predicted"/>
<keyword evidence="1" id="KW-1133">Transmembrane helix</keyword>
<evidence type="ECO:0000313" key="2">
    <source>
        <dbReference type="EMBL" id="PWU66691.1"/>
    </source>
</evidence>
<dbReference type="Pfam" id="PF11667">
    <property type="entry name" value="DUF3267"/>
    <property type="match status" value="1"/>
</dbReference>
<gene>
    <name evidence="2" type="ORF">DLJ74_19995</name>
</gene>
<organism evidence="2 3">
    <name type="scientific">Gracilibacillus dipsosauri</name>
    <dbReference type="NCBI Taxonomy" id="178340"/>
    <lineage>
        <taxon>Bacteria</taxon>
        <taxon>Bacillati</taxon>
        <taxon>Bacillota</taxon>
        <taxon>Bacilli</taxon>
        <taxon>Bacillales</taxon>
        <taxon>Bacillaceae</taxon>
        <taxon>Gracilibacillus</taxon>
    </lineage>
</organism>
<name>A0A317KT12_9BACI</name>
<dbReference type="InterPro" id="IPR021683">
    <property type="entry name" value="DUF3267"/>
</dbReference>
<comment type="caution">
    <text evidence="2">The sequence shown here is derived from an EMBL/GenBank/DDBJ whole genome shotgun (WGS) entry which is preliminary data.</text>
</comment>
<dbReference type="RefSeq" id="WP_054860917.1">
    <property type="nucleotide sequence ID" value="NZ_JAJUIE010000129.1"/>
</dbReference>
<evidence type="ECO:0000256" key="1">
    <source>
        <dbReference type="SAM" id="Phobius"/>
    </source>
</evidence>
<reference evidence="2 3" key="1">
    <citation type="submission" date="2018-05" db="EMBL/GenBank/DDBJ databases">
        <title>Genomic analysis of Gracilibacillus dipsosauri DD1 reveals novel features of a salt-tolerant amylase.</title>
        <authorList>
            <person name="Deutch C.E."/>
            <person name="Yang S."/>
        </authorList>
    </citation>
    <scope>NUCLEOTIDE SEQUENCE [LARGE SCALE GENOMIC DNA]</scope>
    <source>
        <strain evidence="2 3">DD1</strain>
    </source>
</reference>
<dbReference type="EMBL" id="QGTD01000021">
    <property type="protein sequence ID" value="PWU66691.1"/>
    <property type="molecule type" value="Genomic_DNA"/>
</dbReference>
<keyword evidence="3" id="KW-1185">Reference proteome</keyword>
<dbReference type="AlphaFoldDB" id="A0A317KT12"/>
<dbReference type="OrthoDB" id="2365065at2"/>
<feature type="transmembrane region" description="Helical" evidence="1">
    <location>
        <begin position="21"/>
        <end position="41"/>
    </location>
</feature>